<dbReference type="InterPro" id="IPR016135">
    <property type="entry name" value="UBQ-conjugating_enzyme/RWD"/>
</dbReference>
<evidence type="ECO:0000256" key="1">
    <source>
        <dbReference type="SAM" id="MobiDB-lite"/>
    </source>
</evidence>
<accession>A0A1D1XUZ7</accession>
<protein>
    <submittedName>
        <fullName evidence="3">Ubiquitin-conjugating enzyme E2 2</fullName>
    </submittedName>
</protein>
<feature type="domain" description="UBC core" evidence="2">
    <location>
        <begin position="64"/>
        <end position="212"/>
    </location>
</feature>
<dbReference type="FunFam" id="3.10.110.10:FF:000090">
    <property type="entry name" value="Ubiquitin-conjugating enzyme E2-17 kDa"/>
    <property type="match status" value="1"/>
</dbReference>
<reference evidence="3" key="1">
    <citation type="submission" date="2015-07" db="EMBL/GenBank/DDBJ databases">
        <title>Transcriptome Assembly of Anthurium amnicola.</title>
        <authorList>
            <person name="Suzuki J."/>
        </authorList>
    </citation>
    <scope>NUCLEOTIDE SEQUENCE</scope>
</reference>
<dbReference type="InterPro" id="IPR050113">
    <property type="entry name" value="Ub_conjugating_enzyme"/>
</dbReference>
<proteinExistence type="predicted"/>
<dbReference type="EMBL" id="GDJX01021722">
    <property type="protein sequence ID" value="JAT46214.1"/>
    <property type="molecule type" value="Transcribed_RNA"/>
</dbReference>
<dbReference type="PANTHER" id="PTHR24067">
    <property type="entry name" value="UBIQUITIN-CONJUGATING ENZYME E2"/>
    <property type="match status" value="1"/>
</dbReference>
<sequence length="213" mass="23741">PPPPPRRGPWRPRRSSASCPTSRPSGTSPPRLDLSPIPVQELLLVDLGFWVTVRFCLWRRIGEWCVDWGASCGMDVAGGNWEQGCSASPVADENLFVWGATIFGPDETPWEGGVFGLRLTFGDNYPEKPPRVRFTSEVFHPNVYNDGTLCMDIIQDAWSPCHNVCTILTSIQSLLTDPNPASPANSESAHLFQRDIQAYNKRVRQCARRSIES</sequence>
<feature type="compositionally biased region" description="Low complexity" evidence="1">
    <location>
        <begin position="18"/>
        <end position="31"/>
    </location>
</feature>
<feature type="region of interest" description="Disordered" evidence="1">
    <location>
        <begin position="1"/>
        <end position="32"/>
    </location>
</feature>
<dbReference type="InterPro" id="IPR000608">
    <property type="entry name" value="UBC"/>
</dbReference>
<dbReference type="SUPFAM" id="SSF54495">
    <property type="entry name" value="UBC-like"/>
    <property type="match status" value="1"/>
</dbReference>
<dbReference type="Pfam" id="PF00179">
    <property type="entry name" value="UQ_con"/>
    <property type="match status" value="1"/>
</dbReference>
<evidence type="ECO:0000259" key="2">
    <source>
        <dbReference type="PROSITE" id="PS50127"/>
    </source>
</evidence>
<feature type="non-terminal residue" evidence="3">
    <location>
        <position position="1"/>
    </location>
</feature>
<dbReference type="AlphaFoldDB" id="A0A1D1XUZ7"/>
<gene>
    <name evidence="3" type="primary">UBC2_12</name>
    <name evidence="3" type="ORF">g.63171</name>
</gene>
<dbReference type="CDD" id="cd23790">
    <property type="entry name" value="UBCc_UBE2A_2B"/>
    <property type="match status" value="1"/>
</dbReference>
<evidence type="ECO:0000313" key="3">
    <source>
        <dbReference type="EMBL" id="JAT46214.1"/>
    </source>
</evidence>
<dbReference type="Gene3D" id="3.10.110.10">
    <property type="entry name" value="Ubiquitin Conjugating Enzyme"/>
    <property type="match status" value="1"/>
</dbReference>
<name>A0A1D1XUZ7_9ARAE</name>
<dbReference type="SMART" id="SM00212">
    <property type="entry name" value="UBCc"/>
    <property type="match status" value="1"/>
</dbReference>
<organism evidence="3">
    <name type="scientific">Anthurium amnicola</name>
    <dbReference type="NCBI Taxonomy" id="1678845"/>
    <lineage>
        <taxon>Eukaryota</taxon>
        <taxon>Viridiplantae</taxon>
        <taxon>Streptophyta</taxon>
        <taxon>Embryophyta</taxon>
        <taxon>Tracheophyta</taxon>
        <taxon>Spermatophyta</taxon>
        <taxon>Magnoliopsida</taxon>
        <taxon>Liliopsida</taxon>
        <taxon>Araceae</taxon>
        <taxon>Pothoideae</taxon>
        <taxon>Potheae</taxon>
        <taxon>Anthurium</taxon>
    </lineage>
</organism>
<dbReference type="PROSITE" id="PS50127">
    <property type="entry name" value="UBC_2"/>
    <property type="match status" value="1"/>
</dbReference>